<evidence type="ECO:0000313" key="16">
    <source>
        <dbReference type="Proteomes" id="UP001166674"/>
    </source>
</evidence>
<dbReference type="GO" id="GO:0033691">
    <property type="term" value="F:sialic acid binding"/>
    <property type="evidence" value="ECO:0007669"/>
    <property type="project" value="TreeGrafter"/>
</dbReference>
<protein>
    <submittedName>
        <fullName evidence="15">Sialic acid-binding Ig-like lectin 9</fullName>
    </submittedName>
</protein>
<comment type="caution">
    <text evidence="15">The sequence shown here is derived from an EMBL/GenBank/DDBJ whole genome shotgun (WGS) entry which is preliminary data.</text>
</comment>
<dbReference type="InterPro" id="IPR007110">
    <property type="entry name" value="Ig-like_dom"/>
</dbReference>
<evidence type="ECO:0000256" key="6">
    <source>
        <dbReference type="ARBA" id="ARBA00022989"/>
    </source>
</evidence>
<dbReference type="EMBL" id="JAATJV010444004">
    <property type="protein sequence ID" value="MBZ3890901.1"/>
    <property type="molecule type" value="Genomic_DNA"/>
</dbReference>
<evidence type="ECO:0000256" key="3">
    <source>
        <dbReference type="ARBA" id="ARBA00022729"/>
    </source>
</evidence>
<dbReference type="InterPro" id="IPR036179">
    <property type="entry name" value="Ig-like_dom_sf"/>
</dbReference>
<dbReference type="AlphaFoldDB" id="A0AA41NI72"/>
<dbReference type="InterPro" id="IPR051036">
    <property type="entry name" value="SIGLEC"/>
</dbReference>
<dbReference type="SMART" id="SM00409">
    <property type="entry name" value="IG"/>
    <property type="match status" value="2"/>
</dbReference>
<dbReference type="Gene3D" id="2.60.40.10">
    <property type="entry name" value="Immunoglobulins"/>
    <property type="match status" value="2"/>
</dbReference>
<evidence type="ECO:0000256" key="4">
    <source>
        <dbReference type="ARBA" id="ARBA00022734"/>
    </source>
</evidence>
<comment type="similarity">
    <text evidence="11">Belongs to the immunoglobulin superfamily. SIGLEC (sialic acid binding Ig-like lectin) family.</text>
</comment>
<dbReference type="PANTHER" id="PTHR12035:SF136">
    <property type="entry name" value="MYELOID CELL SURFACE ANTIGEN CD33"/>
    <property type="match status" value="1"/>
</dbReference>
<name>A0AA41NI72_SCICA</name>
<keyword evidence="2" id="KW-0812">Transmembrane</keyword>
<keyword evidence="8" id="KW-1015">Disulfide bond</keyword>
<evidence type="ECO:0000256" key="10">
    <source>
        <dbReference type="ARBA" id="ARBA00023319"/>
    </source>
</evidence>
<sequence length="374" mass="40152">MLWLWLSLLWAVECACGEGTWRVRHDGPRTPRGCNANDPSYGLDALPSVTVQQGLCVLVPCNFSYPNSGSGNVSGYWFPEWAHTNHDSPVATNDPTRSVQEETQGRFLLLGNPTSKNCSLSIRDARNSDTGSYFFRMKKGNVKWNYCANQVSVNVTALTHSPDILLPGNLESGRPSNLTCSVPWACEQGTPPTFSWEGTSVSSLGANITHSSVLTLTPRPQDDGTYLTCRVMFPAAGVTTERTIQLNVTWKSRPVAQEVLGAIGVLAVKMVLLGLCLVLLRSVLPRDEEEAGAGQACDAESQSPSSGTRRSEVPQEEGSEASEASEGRGAWRRCHGLVQVSDPASHQAQAPGPLPAMVLDGQLPMASGNTLSPS</sequence>
<keyword evidence="9" id="KW-0325">Glycoprotein</keyword>
<keyword evidence="5" id="KW-0130">Cell adhesion</keyword>
<evidence type="ECO:0000256" key="9">
    <source>
        <dbReference type="ARBA" id="ARBA00023180"/>
    </source>
</evidence>
<evidence type="ECO:0000256" key="8">
    <source>
        <dbReference type="ARBA" id="ARBA00023157"/>
    </source>
</evidence>
<evidence type="ECO:0000256" key="2">
    <source>
        <dbReference type="ARBA" id="ARBA00022692"/>
    </source>
</evidence>
<evidence type="ECO:0000313" key="15">
    <source>
        <dbReference type="EMBL" id="MBZ3890901.1"/>
    </source>
</evidence>
<keyword evidence="4" id="KW-0430">Lectin</keyword>
<dbReference type="Pfam" id="PF07686">
    <property type="entry name" value="V-set"/>
    <property type="match status" value="1"/>
</dbReference>
<comment type="subcellular location">
    <subcellularLocation>
        <location evidence="1">Membrane</location>
        <topology evidence="1">Single-pass type I membrane protein</topology>
    </subcellularLocation>
</comment>
<evidence type="ECO:0000256" key="11">
    <source>
        <dbReference type="ARBA" id="ARBA00038361"/>
    </source>
</evidence>
<dbReference type="InterPro" id="IPR013106">
    <property type="entry name" value="Ig_V-set"/>
</dbReference>
<evidence type="ECO:0000256" key="7">
    <source>
        <dbReference type="ARBA" id="ARBA00023136"/>
    </source>
</evidence>
<feature type="region of interest" description="Disordered" evidence="12">
    <location>
        <begin position="290"/>
        <end position="374"/>
    </location>
</feature>
<feature type="chain" id="PRO_5041341175" evidence="13">
    <location>
        <begin position="18"/>
        <end position="374"/>
    </location>
</feature>
<proteinExistence type="inferred from homology"/>
<dbReference type="GO" id="GO:0007155">
    <property type="term" value="P:cell adhesion"/>
    <property type="evidence" value="ECO:0007669"/>
    <property type="project" value="UniProtKB-KW"/>
</dbReference>
<accession>A0AA41NI72</accession>
<dbReference type="GO" id="GO:0005886">
    <property type="term" value="C:plasma membrane"/>
    <property type="evidence" value="ECO:0007669"/>
    <property type="project" value="TreeGrafter"/>
</dbReference>
<keyword evidence="7" id="KW-0472">Membrane</keyword>
<dbReference type="FunFam" id="2.60.40.10:FF:000912">
    <property type="entry name" value="Myeloid cell surface antigen CD33"/>
    <property type="match status" value="1"/>
</dbReference>
<gene>
    <name evidence="15" type="ORF">SUZIE_210275</name>
</gene>
<keyword evidence="3 13" id="KW-0732">Signal</keyword>
<dbReference type="FunFam" id="2.60.40.10:FF:000829">
    <property type="entry name" value="Sialic acid-binding Ig-like lectin 8"/>
    <property type="match status" value="1"/>
</dbReference>
<dbReference type="InterPro" id="IPR013783">
    <property type="entry name" value="Ig-like_fold"/>
</dbReference>
<evidence type="ECO:0000256" key="13">
    <source>
        <dbReference type="SAM" id="SignalP"/>
    </source>
</evidence>
<dbReference type="PANTHER" id="PTHR12035">
    <property type="entry name" value="SIALIC ACID BINDING IMMUNOGLOBULIN-LIKE LECTIN"/>
    <property type="match status" value="1"/>
</dbReference>
<keyword evidence="10" id="KW-0393">Immunoglobulin domain</keyword>
<dbReference type="GO" id="GO:0048029">
    <property type="term" value="F:monosaccharide binding"/>
    <property type="evidence" value="ECO:0007669"/>
    <property type="project" value="UniProtKB-ARBA"/>
</dbReference>
<dbReference type="SUPFAM" id="SSF48726">
    <property type="entry name" value="Immunoglobulin"/>
    <property type="match status" value="2"/>
</dbReference>
<keyword evidence="16" id="KW-1185">Reference proteome</keyword>
<dbReference type="Proteomes" id="UP001166674">
    <property type="component" value="Unassembled WGS sequence"/>
</dbReference>
<evidence type="ECO:0000259" key="14">
    <source>
        <dbReference type="PROSITE" id="PS50835"/>
    </source>
</evidence>
<reference evidence="15" key="1">
    <citation type="submission" date="2020-03" db="EMBL/GenBank/DDBJ databases">
        <title>Studies in the Genomics of Life Span.</title>
        <authorList>
            <person name="Glass D."/>
        </authorList>
    </citation>
    <scope>NUCLEOTIDE SEQUENCE</scope>
    <source>
        <strain evidence="15">SUZIE</strain>
        <tissue evidence="15">Muscle</tissue>
    </source>
</reference>
<dbReference type="GO" id="GO:0031348">
    <property type="term" value="P:negative regulation of defense response"/>
    <property type="evidence" value="ECO:0007669"/>
    <property type="project" value="UniProtKB-ARBA"/>
</dbReference>
<evidence type="ECO:0000256" key="1">
    <source>
        <dbReference type="ARBA" id="ARBA00004479"/>
    </source>
</evidence>
<evidence type="ECO:0000256" key="12">
    <source>
        <dbReference type="SAM" id="MobiDB-lite"/>
    </source>
</evidence>
<feature type="signal peptide" evidence="13">
    <location>
        <begin position="1"/>
        <end position="17"/>
    </location>
</feature>
<evidence type="ECO:0000256" key="5">
    <source>
        <dbReference type="ARBA" id="ARBA00022889"/>
    </source>
</evidence>
<feature type="domain" description="Ig-like" evidence="14">
    <location>
        <begin position="162"/>
        <end position="245"/>
    </location>
</feature>
<dbReference type="PROSITE" id="PS50835">
    <property type="entry name" value="IG_LIKE"/>
    <property type="match status" value="1"/>
</dbReference>
<dbReference type="InterPro" id="IPR003599">
    <property type="entry name" value="Ig_sub"/>
</dbReference>
<keyword evidence="6" id="KW-1133">Transmembrane helix</keyword>
<organism evidence="15 16">
    <name type="scientific">Sciurus carolinensis</name>
    <name type="common">Eastern gray squirrel</name>
    <dbReference type="NCBI Taxonomy" id="30640"/>
    <lineage>
        <taxon>Eukaryota</taxon>
        <taxon>Metazoa</taxon>
        <taxon>Chordata</taxon>
        <taxon>Craniata</taxon>
        <taxon>Vertebrata</taxon>
        <taxon>Euteleostomi</taxon>
        <taxon>Mammalia</taxon>
        <taxon>Eutheria</taxon>
        <taxon>Euarchontoglires</taxon>
        <taxon>Glires</taxon>
        <taxon>Rodentia</taxon>
        <taxon>Sciuromorpha</taxon>
        <taxon>Sciuridae</taxon>
        <taxon>Sciurinae</taxon>
        <taxon>Sciurini</taxon>
        <taxon>Sciurus</taxon>
    </lineage>
</organism>